<evidence type="ECO:0000313" key="1">
    <source>
        <dbReference type="EMBL" id="SDX31789.1"/>
    </source>
</evidence>
<dbReference type="SUPFAM" id="SSF52540">
    <property type="entry name" value="P-loop containing nucleoside triphosphate hydrolases"/>
    <property type="match status" value="1"/>
</dbReference>
<dbReference type="EMBL" id="FNMZ01000004">
    <property type="protein sequence ID" value="SDX31789.1"/>
    <property type="molecule type" value="Genomic_DNA"/>
</dbReference>
<keyword evidence="2" id="KW-1185">Reference proteome</keyword>
<accession>A0A1H3ASG1</accession>
<evidence type="ECO:0000313" key="2">
    <source>
        <dbReference type="Proteomes" id="UP000199118"/>
    </source>
</evidence>
<dbReference type="Gene3D" id="3.40.50.300">
    <property type="entry name" value="P-loop containing nucleotide triphosphate hydrolases"/>
    <property type="match status" value="1"/>
</dbReference>
<dbReference type="RefSeq" id="WP_092682607.1">
    <property type="nucleotide sequence ID" value="NZ_FNMZ01000004.1"/>
</dbReference>
<gene>
    <name evidence="1" type="ORF">SAMN05444336_104279</name>
</gene>
<dbReference type="OrthoDB" id="1407035at2"/>
<name>A0A1H3ASG1_9RHOB</name>
<protein>
    <submittedName>
        <fullName evidence="1">Sulfotransferase family protein</fullName>
    </submittedName>
</protein>
<organism evidence="1 2">
    <name type="scientific">Albimonas donghaensis</name>
    <dbReference type="NCBI Taxonomy" id="356660"/>
    <lineage>
        <taxon>Bacteria</taxon>
        <taxon>Pseudomonadati</taxon>
        <taxon>Pseudomonadota</taxon>
        <taxon>Alphaproteobacteria</taxon>
        <taxon>Rhodobacterales</taxon>
        <taxon>Paracoccaceae</taxon>
        <taxon>Albimonas</taxon>
    </lineage>
</organism>
<dbReference type="GO" id="GO:0016740">
    <property type="term" value="F:transferase activity"/>
    <property type="evidence" value="ECO:0007669"/>
    <property type="project" value="UniProtKB-KW"/>
</dbReference>
<sequence length="264" mass="29083">MLYRKVTPNPETDQIVFVHIRKTAGTALASVLFEALGAHPPHRTHWGSAERAETGVLAIHGPLRRAAINLGEDLAILARRATGRPVHLAEDQAFFAAHMILGTEPPSPRPKHYITVVRDPADRFVSDHAFMAKKRDRARSDCLDHALYDLPLEDFVAAIEKAPEKYQRDYQCRQLAGGRPDADAARRAVDEKLWLAAPVPELPAFMDRIAEALGRPLSPLPVTRATKGRAGLADLPEALVARIRALNPGDAALVRHVTEEFHAL</sequence>
<reference evidence="1 2" key="1">
    <citation type="submission" date="2016-10" db="EMBL/GenBank/DDBJ databases">
        <authorList>
            <person name="de Groot N.N."/>
        </authorList>
    </citation>
    <scope>NUCLEOTIDE SEQUENCE [LARGE SCALE GENOMIC DNA]</scope>
    <source>
        <strain evidence="1 2">DSM 17890</strain>
    </source>
</reference>
<proteinExistence type="predicted"/>
<dbReference type="InterPro" id="IPR027417">
    <property type="entry name" value="P-loop_NTPase"/>
</dbReference>
<dbReference type="Proteomes" id="UP000199118">
    <property type="component" value="Unassembled WGS sequence"/>
</dbReference>
<keyword evidence="1" id="KW-0808">Transferase</keyword>
<dbReference type="AlphaFoldDB" id="A0A1H3ASG1"/>